<evidence type="ECO:0000313" key="3">
    <source>
        <dbReference type="Proteomes" id="UP001652700"/>
    </source>
</evidence>
<keyword evidence="1" id="KW-0732">Signal</keyword>
<dbReference type="RefSeq" id="XP_028144471.1">
    <property type="nucleotide sequence ID" value="XM_028288670.1"/>
</dbReference>
<evidence type="ECO:0000256" key="1">
    <source>
        <dbReference type="SAM" id="SignalP"/>
    </source>
</evidence>
<reference evidence="4" key="1">
    <citation type="submission" date="2025-04" db="UniProtKB">
        <authorList>
            <consortium name="RefSeq"/>
        </authorList>
    </citation>
    <scope>IDENTIFICATION</scope>
    <source>
        <tissue evidence="4">Whole insect</tissue>
    </source>
</reference>
<feature type="chain" id="PRO_5027640954" evidence="1">
    <location>
        <begin position="21"/>
        <end position="121"/>
    </location>
</feature>
<evidence type="ECO:0000313" key="4">
    <source>
        <dbReference type="RefSeq" id="XP_028144471.1"/>
    </source>
</evidence>
<reference evidence="2" key="2">
    <citation type="submission" date="2025-05" db="UniProtKB">
        <authorList>
            <consortium name="EnsemblMetazoa"/>
        </authorList>
    </citation>
    <scope>IDENTIFICATION</scope>
</reference>
<organism evidence="4">
    <name type="scientific">Diabrotica virgifera virgifera</name>
    <name type="common">western corn rootworm</name>
    <dbReference type="NCBI Taxonomy" id="50390"/>
    <lineage>
        <taxon>Eukaryota</taxon>
        <taxon>Metazoa</taxon>
        <taxon>Ecdysozoa</taxon>
        <taxon>Arthropoda</taxon>
        <taxon>Hexapoda</taxon>
        <taxon>Insecta</taxon>
        <taxon>Pterygota</taxon>
        <taxon>Neoptera</taxon>
        <taxon>Endopterygota</taxon>
        <taxon>Coleoptera</taxon>
        <taxon>Polyphaga</taxon>
        <taxon>Cucujiformia</taxon>
        <taxon>Chrysomeloidea</taxon>
        <taxon>Chrysomelidae</taxon>
        <taxon>Galerucinae</taxon>
        <taxon>Diabroticina</taxon>
        <taxon>Diabroticites</taxon>
        <taxon>Diabrotica</taxon>
    </lineage>
</organism>
<proteinExistence type="predicted"/>
<dbReference type="EnsemblMetazoa" id="XM_050648364.1">
    <property type="protein sequence ID" value="XP_050504321.1"/>
    <property type="gene ID" value="LOC126883120"/>
</dbReference>
<sequence length="121" mass="13304">MKQILILSIVCVLAVHFVSSVSLQKGTLDIIEGNCTSPNPKQAVLKDYVHKTSIPFVKRDETVEWHGDQKIYCVTAISLKSAEKGSTAWISDGGVNHTYIAIELESGRGHGLEYNVTIYAK</sequence>
<gene>
    <name evidence="4" type="primary">LOC114338085</name>
</gene>
<dbReference type="Pfam" id="PF15868">
    <property type="entry name" value="MBF2"/>
    <property type="match status" value="1"/>
</dbReference>
<evidence type="ECO:0000313" key="2">
    <source>
        <dbReference type="EnsemblMetazoa" id="XP_050504321.1"/>
    </source>
</evidence>
<accession>A0A6P7G610</accession>
<dbReference type="AlphaFoldDB" id="A0A6P7G610"/>
<dbReference type="InterPro" id="IPR031734">
    <property type="entry name" value="MBF2"/>
</dbReference>
<dbReference type="InParanoid" id="A0A6P7G610"/>
<feature type="signal peptide" evidence="1">
    <location>
        <begin position="1"/>
        <end position="20"/>
    </location>
</feature>
<protein>
    <submittedName>
        <fullName evidence="4">Uncharacterized protein LOC114338085</fullName>
    </submittedName>
</protein>
<dbReference type="Proteomes" id="UP001652700">
    <property type="component" value="Unplaced"/>
</dbReference>
<keyword evidence="3" id="KW-1185">Reference proteome</keyword>
<name>A0A6P7G610_DIAVI</name>
<dbReference type="OrthoDB" id="7021379at2759"/>